<keyword evidence="2" id="KW-1185">Reference proteome</keyword>
<evidence type="ECO:0000313" key="2">
    <source>
        <dbReference type="Proteomes" id="UP001437256"/>
    </source>
</evidence>
<protein>
    <submittedName>
        <fullName evidence="1">Uncharacterized protein</fullName>
    </submittedName>
</protein>
<gene>
    <name evidence="1" type="ORF">AAF712_010086</name>
</gene>
<proteinExistence type="predicted"/>
<reference evidence="1 2" key="1">
    <citation type="submission" date="2024-05" db="EMBL/GenBank/DDBJ databases">
        <title>A draft genome resource for the thread blight pathogen Marasmius tenuissimus strain MS-2.</title>
        <authorList>
            <person name="Yulfo-Soto G.E."/>
            <person name="Baruah I.K."/>
            <person name="Amoako-Attah I."/>
            <person name="Bukari Y."/>
            <person name="Meinhardt L.W."/>
            <person name="Bailey B.A."/>
            <person name="Cohen S.P."/>
        </authorList>
    </citation>
    <scope>NUCLEOTIDE SEQUENCE [LARGE SCALE GENOMIC DNA]</scope>
    <source>
        <strain evidence="1 2">MS-2</strain>
    </source>
</reference>
<dbReference type="Proteomes" id="UP001437256">
    <property type="component" value="Unassembled WGS sequence"/>
</dbReference>
<dbReference type="EMBL" id="JBBXMP010000089">
    <property type="protein sequence ID" value="KAL0063060.1"/>
    <property type="molecule type" value="Genomic_DNA"/>
</dbReference>
<accession>A0ABR2ZN27</accession>
<organism evidence="1 2">
    <name type="scientific">Marasmius tenuissimus</name>
    <dbReference type="NCBI Taxonomy" id="585030"/>
    <lineage>
        <taxon>Eukaryota</taxon>
        <taxon>Fungi</taxon>
        <taxon>Dikarya</taxon>
        <taxon>Basidiomycota</taxon>
        <taxon>Agaricomycotina</taxon>
        <taxon>Agaricomycetes</taxon>
        <taxon>Agaricomycetidae</taxon>
        <taxon>Agaricales</taxon>
        <taxon>Marasmiineae</taxon>
        <taxon>Marasmiaceae</taxon>
        <taxon>Marasmius</taxon>
    </lineage>
</organism>
<name>A0ABR2ZN27_9AGAR</name>
<comment type="caution">
    <text evidence="1">The sequence shown here is derived from an EMBL/GenBank/DDBJ whole genome shotgun (WGS) entry which is preliminary data.</text>
</comment>
<evidence type="ECO:0000313" key="1">
    <source>
        <dbReference type="EMBL" id="KAL0063060.1"/>
    </source>
</evidence>
<sequence>MSFSTTSFLLAPSFRQHLLPALTTLFSVLTRKREPLHGLFLAEDSREYTKTYSFAYDVLRAISHLMSDSPKWVTMALETGLIEAMFRIDEPFIIWHEPNEAFRLTTYMTAAMDALAKFLFFPSVLHQFIRSYKKIGKLGLEDLMADESKKEEWYSGTWNKIVPLALSYKRIERQARDMGFPEMCANSGQVGLGFLVLATMKFDKSFLVSLVTIKRRRKLKEETIFSMCRLFCSGILLQGVSKGLSKVQGTLPPTSQDECFFRRVMGDFITSSSEEIVKVISAYRKQSNARHTEGPDPTVQLPIIRIDFRHKSERANDRKPMEVLDPSRLAQMVSGEEFDEILRMWAGESQKAGEDHFIAQGGQKTHTIMFDREYLPGRSPSPDIEDSI</sequence>